<dbReference type="Proteomes" id="UP000700596">
    <property type="component" value="Unassembled WGS sequence"/>
</dbReference>
<reference evidence="1" key="1">
    <citation type="journal article" date="2021" name="Nat. Commun.">
        <title>Genetic determinants of endophytism in the Arabidopsis root mycobiome.</title>
        <authorList>
            <person name="Mesny F."/>
            <person name="Miyauchi S."/>
            <person name="Thiergart T."/>
            <person name="Pickel B."/>
            <person name="Atanasova L."/>
            <person name="Karlsson M."/>
            <person name="Huettel B."/>
            <person name="Barry K.W."/>
            <person name="Haridas S."/>
            <person name="Chen C."/>
            <person name="Bauer D."/>
            <person name="Andreopoulos W."/>
            <person name="Pangilinan J."/>
            <person name="LaButti K."/>
            <person name="Riley R."/>
            <person name="Lipzen A."/>
            <person name="Clum A."/>
            <person name="Drula E."/>
            <person name="Henrissat B."/>
            <person name="Kohler A."/>
            <person name="Grigoriev I.V."/>
            <person name="Martin F.M."/>
            <person name="Hacquard S."/>
        </authorList>
    </citation>
    <scope>NUCLEOTIDE SEQUENCE</scope>
    <source>
        <strain evidence="1">MPI-CAGE-CH-0243</strain>
    </source>
</reference>
<sequence length="233" mass="26430">MRDASQVRPSVTTIAVLISSTQMRAMTLDVRDCGFGRAVYWSKKKKKLRRIGWGEIAELESCDYQGLLSLIDLRHVLFQTLTYATAWCFAESAVGLEQGLRGYCVEFIGGLGCSRRGGNGMRTRRGWSLGKWWSGFRSSKCRHQMSSIMSGRKYRHGMRLSLRHHANLSKPKRASEMDQSLRVPHRIIESVSALTVEALLTSTRCSTPLCWTEDLLETRQCDCDHRADDCFVS</sequence>
<name>A0A9P9EC79_9PLEO</name>
<comment type="caution">
    <text evidence="1">The sequence shown here is derived from an EMBL/GenBank/DDBJ whole genome shotgun (WGS) entry which is preliminary data.</text>
</comment>
<evidence type="ECO:0000313" key="2">
    <source>
        <dbReference type="Proteomes" id="UP000700596"/>
    </source>
</evidence>
<keyword evidence="2" id="KW-1185">Reference proteome</keyword>
<accession>A0A9P9EC79</accession>
<evidence type="ECO:0000313" key="1">
    <source>
        <dbReference type="EMBL" id="KAH7135205.1"/>
    </source>
</evidence>
<gene>
    <name evidence="1" type="ORF">B0J11DRAFT_154984</name>
</gene>
<dbReference type="AlphaFoldDB" id="A0A9P9EC79"/>
<dbReference type="EMBL" id="JAGMWT010000002">
    <property type="protein sequence ID" value="KAH7135205.1"/>
    <property type="molecule type" value="Genomic_DNA"/>
</dbReference>
<proteinExistence type="predicted"/>
<protein>
    <submittedName>
        <fullName evidence="1">Uncharacterized protein</fullName>
    </submittedName>
</protein>
<organism evidence="1 2">
    <name type="scientific">Dendryphion nanum</name>
    <dbReference type="NCBI Taxonomy" id="256645"/>
    <lineage>
        <taxon>Eukaryota</taxon>
        <taxon>Fungi</taxon>
        <taxon>Dikarya</taxon>
        <taxon>Ascomycota</taxon>
        <taxon>Pezizomycotina</taxon>
        <taxon>Dothideomycetes</taxon>
        <taxon>Pleosporomycetidae</taxon>
        <taxon>Pleosporales</taxon>
        <taxon>Torulaceae</taxon>
        <taxon>Dendryphion</taxon>
    </lineage>
</organism>